<dbReference type="PATRIC" id="fig|1217650.3.peg.914"/>
<dbReference type="HOGENOM" id="CLU_066608_0_0_6"/>
<dbReference type="InterPro" id="IPR050263">
    <property type="entry name" value="Bact_Fimbrial_Adh_Pro"/>
</dbReference>
<evidence type="ECO:0000256" key="1">
    <source>
        <dbReference type="ARBA" id="ARBA00004561"/>
    </source>
</evidence>
<reference evidence="5 6" key="1">
    <citation type="submission" date="2013-02" db="EMBL/GenBank/DDBJ databases">
        <title>The Genome Sequence of Acinetobacter bereziniae CIP 70.12.</title>
        <authorList>
            <consortium name="The Broad Institute Genome Sequencing Platform"/>
            <consortium name="The Broad Institute Genome Sequencing Center for Infectious Disease"/>
            <person name="Cerqueira G."/>
            <person name="Feldgarden M."/>
            <person name="Courvalin P."/>
            <person name="Perichon B."/>
            <person name="Grillot-Courvalin C."/>
            <person name="Clermont D."/>
            <person name="Rocha E."/>
            <person name="Yoon E.-J."/>
            <person name="Nemec A."/>
            <person name="Walker B."/>
            <person name="Young S.K."/>
            <person name="Zeng Q."/>
            <person name="Gargeya S."/>
            <person name="Fitzgerald M."/>
            <person name="Haas B."/>
            <person name="Abouelleil A."/>
            <person name="Alvarado L."/>
            <person name="Arachchi H.M."/>
            <person name="Berlin A.M."/>
            <person name="Chapman S.B."/>
            <person name="Dewar J."/>
            <person name="Goldberg J."/>
            <person name="Griggs A."/>
            <person name="Gujja S."/>
            <person name="Hansen M."/>
            <person name="Howarth C."/>
            <person name="Imamovic A."/>
            <person name="Larimer J."/>
            <person name="McCowan C."/>
            <person name="Murphy C."/>
            <person name="Neiman D."/>
            <person name="Pearson M."/>
            <person name="Priest M."/>
            <person name="Roberts A."/>
            <person name="Saif S."/>
            <person name="Shea T."/>
            <person name="Sisk P."/>
            <person name="Sykes S."/>
            <person name="Wortman J."/>
            <person name="Nusbaum C."/>
            <person name="Birren B."/>
        </authorList>
    </citation>
    <scope>NUCLEOTIDE SEQUENCE [LARGE SCALE GENOMIC DNA]</scope>
    <source>
        <strain evidence="5 6">CIP 70.12</strain>
    </source>
</reference>
<dbReference type="PANTHER" id="PTHR33420:SF31">
    <property type="entry name" value="TYPE 1 FIMBRIN D-MANNOSE SPECIFIC ADHESIN"/>
    <property type="match status" value="1"/>
</dbReference>
<dbReference type="Pfam" id="PF00419">
    <property type="entry name" value="Fimbrial"/>
    <property type="match status" value="1"/>
</dbReference>
<dbReference type="GO" id="GO:0043709">
    <property type="term" value="P:cell adhesion involved in single-species biofilm formation"/>
    <property type="evidence" value="ECO:0007669"/>
    <property type="project" value="TreeGrafter"/>
</dbReference>
<organism evidence="5 6">
    <name type="scientific">Acinetobacter bereziniae LMG 1003 = CIP 70.12</name>
    <dbReference type="NCBI Taxonomy" id="981324"/>
    <lineage>
        <taxon>Bacteria</taxon>
        <taxon>Pseudomonadati</taxon>
        <taxon>Pseudomonadota</taxon>
        <taxon>Gammaproteobacteria</taxon>
        <taxon>Moraxellales</taxon>
        <taxon>Moraxellaceae</taxon>
        <taxon>Acinetobacter</taxon>
    </lineage>
</organism>
<dbReference type="PANTHER" id="PTHR33420">
    <property type="entry name" value="FIMBRIAL SUBUNIT ELFA-RELATED"/>
    <property type="match status" value="1"/>
</dbReference>
<dbReference type="Gene3D" id="2.60.40.1090">
    <property type="entry name" value="Fimbrial-type adhesion domain"/>
    <property type="match status" value="1"/>
</dbReference>
<sequence>MNKNSFICIPLLVIAIDASAGWWRVEQKPVLYADFGTETITNPNSNQVGNTFGKTLNVSVNGDRYTTRCNAPTSSLRERDIYMTADYSNGTAINIGGVNYMQVNDYLQASVAYTYNSTTVPVPSVNQVFGRVSEQCYDTASHTGNTTYSLKMRISKPFMGFSDIDVPIADFYVGDNNTPAGTAKAQGAKQTLHLRGKVMVPQSCEINNNLETIHDFGNIGSYAFKNAGIGNQIKGVNKANLALSIKCNSFVPTSAPLSIRIQADNVGGPNNDIIMSGNPDIGFKMSDQNDRLVIPNNTNSKITFSNTNSTNIIVKAWPVSATGLEPKLGAFQARGYFRIDFE</sequence>
<dbReference type="RefSeq" id="WP_005029871.1">
    <property type="nucleotide sequence ID" value="NZ_KB849755.1"/>
</dbReference>
<dbReference type="GO" id="GO:0009289">
    <property type="term" value="C:pilus"/>
    <property type="evidence" value="ECO:0007669"/>
    <property type="project" value="UniProtKB-SubCell"/>
</dbReference>
<keyword evidence="6" id="KW-1185">Reference proteome</keyword>
<dbReference type="SUPFAM" id="SSF49401">
    <property type="entry name" value="Bacterial adhesins"/>
    <property type="match status" value="1"/>
</dbReference>
<comment type="subcellular location">
    <subcellularLocation>
        <location evidence="1">Fimbrium</location>
    </subcellularLocation>
</comment>
<comment type="caution">
    <text evidence="5">The sequence shown here is derived from an EMBL/GenBank/DDBJ whole genome shotgun (WGS) entry which is preliminary data.</text>
</comment>
<feature type="domain" description="Fimbrial-type adhesion" evidence="4">
    <location>
        <begin position="193"/>
        <end position="341"/>
    </location>
</feature>
<dbReference type="OrthoDB" id="8582771at2"/>
<dbReference type="Proteomes" id="UP000013251">
    <property type="component" value="Unassembled WGS sequence"/>
</dbReference>
<dbReference type="InterPro" id="IPR008966">
    <property type="entry name" value="Adhesion_dom_sf"/>
</dbReference>
<evidence type="ECO:0000313" key="5">
    <source>
        <dbReference type="EMBL" id="ENW00304.1"/>
    </source>
</evidence>
<name>N9F629_ACIBZ</name>
<dbReference type="EMBL" id="APQG01000015">
    <property type="protein sequence ID" value="ENW00304.1"/>
    <property type="molecule type" value="Genomic_DNA"/>
</dbReference>
<accession>N9F629</accession>
<proteinExistence type="predicted"/>
<gene>
    <name evidence="5" type="ORF">F938_00948</name>
</gene>
<evidence type="ECO:0000313" key="6">
    <source>
        <dbReference type="Proteomes" id="UP000013251"/>
    </source>
</evidence>
<dbReference type="InterPro" id="IPR036937">
    <property type="entry name" value="Adhesion_dom_fimbrial_sf"/>
</dbReference>
<dbReference type="AlphaFoldDB" id="N9F629"/>
<evidence type="ECO:0000256" key="2">
    <source>
        <dbReference type="ARBA" id="ARBA00022729"/>
    </source>
</evidence>
<protein>
    <recommendedName>
        <fullName evidence="4">Fimbrial-type adhesion domain-containing protein</fullName>
    </recommendedName>
</protein>
<evidence type="ECO:0000256" key="3">
    <source>
        <dbReference type="ARBA" id="ARBA00023263"/>
    </source>
</evidence>
<dbReference type="InterPro" id="IPR000259">
    <property type="entry name" value="Adhesion_dom_fimbrial"/>
</dbReference>
<keyword evidence="3" id="KW-0281">Fimbrium</keyword>
<keyword evidence="2" id="KW-0732">Signal</keyword>
<evidence type="ECO:0000259" key="4">
    <source>
        <dbReference type="Pfam" id="PF00419"/>
    </source>
</evidence>